<evidence type="ECO:0000313" key="2">
    <source>
        <dbReference type="EMBL" id="JAC86003.1"/>
    </source>
</evidence>
<feature type="non-terminal residue" evidence="2">
    <location>
        <position position="204"/>
    </location>
</feature>
<protein>
    <recommendedName>
        <fullName evidence="1">FP protein C-terminal domain-containing protein</fullName>
    </recommendedName>
</protein>
<feature type="domain" description="FP protein C-terminal" evidence="1">
    <location>
        <begin position="120"/>
        <end position="172"/>
    </location>
</feature>
<accession>A0A069DPL2</accession>
<dbReference type="AlphaFoldDB" id="A0A069DPL2"/>
<name>A0A069DPL2_9HEMI</name>
<reference evidence="2" key="1">
    <citation type="journal article" date="2015" name="J. Med. Entomol.">
        <title>A Deep Insight Into the Sialotranscriptome of the Chagas Disease Vector, Panstrongylus megistus (Hemiptera: Heteroptera).</title>
        <authorList>
            <person name="Ribeiro J.M."/>
            <person name="Schwarz A."/>
            <person name="Francischetti I.M."/>
        </authorList>
    </citation>
    <scope>NUCLEOTIDE SEQUENCE</scope>
    <source>
        <tissue evidence="2">Salivary glands</tissue>
    </source>
</reference>
<dbReference type="EMBL" id="GBGD01002886">
    <property type="protein sequence ID" value="JAC86003.1"/>
    <property type="molecule type" value="mRNA"/>
</dbReference>
<dbReference type="InterPro" id="IPR057251">
    <property type="entry name" value="FP_C"/>
</dbReference>
<sequence>LLKEENSKLKSQINHLLQLNKYSAIKITNVPSNEGENLFTIIEKICNFIEFKINKDFIEDCYRLRIRNTQHLAPIILKFVKDSDKREFLKLKKLKHEQLNTEIVLNLKPKKTIYISEFMSPENNRLFKEAREFRAKNKLKYVWFKNNSLFVRETEQSSPILINSSLELKKLVTHNLEAQDIEITDYEEPDTDLSGKESVTSQTS</sequence>
<organism evidence="2">
    <name type="scientific">Panstrongylus megistus</name>
    <dbReference type="NCBI Taxonomy" id="65343"/>
    <lineage>
        <taxon>Eukaryota</taxon>
        <taxon>Metazoa</taxon>
        <taxon>Ecdysozoa</taxon>
        <taxon>Arthropoda</taxon>
        <taxon>Hexapoda</taxon>
        <taxon>Insecta</taxon>
        <taxon>Pterygota</taxon>
        <taxon>Neoptera</taxon>
        <taxon>Paraneoptera</taxon>
        <taxon>Hemiptera</taxon>
        <taxon>Heteroptera</taxon>
        <taxon>Panheteroptera</taxon>
        <taxon>Cimicomorpha</taxon>
        <taxon>Reduviidae</taxon>
        <taxon>Triatominae</taxon>
        <taxon>Panstrongylus</taxon>
    </lineage>
</organism>
<feature type="non-terminal residue" evidence="2">
    <location>
        <position position="1"/>
    </location>
</feature>
<evidence type="ECO:0000259" key="1">
    <source>
        <dbReference type="Pfam" id="PF25298"/>
    </source>
</evidence>
<dbReference type="Pfam" id="PF25298">
    <property type="entry name" value="Baculo_FP_2nd"/>
    <property type="match status" value="1"/>
</dbReference>
<proteinExistence type="evidence at transcript level"/>